<accession>N6ZQ04</accession>
<evidence type="ECO:0000313" key="2">
    <source>
        <dbReference type="Proteomes" id="UP000013047"/>
    </source>
</evidence>
<proteinExistence type="predicted"/>
<keyword evidence="2" id="KW-1185">Reference proteome</keyword>
<gene>
    <name evidence="1" type="primary">aceE</name>
    <name evidence="1" type="ORF">C667_13135</name>
</gene>
<reference evidence="1 2" key="1">
    <citation type="submission" date="2012-09" db="EMBL/GenBank/DDBJ databases">
        <title>Draft Genome Sequences of 6 Strains from Genus Thauera.</title>
        <authorList>
            <person name="Liu B."/>
            <person name="Shapleigh J.P."/>
            <person name="Frostegard A.H."/>
        </authorList>
    </citation>
    <scope>NUCLEOTIDE SEQUENCE [LARGE SCALE GENOMIC DNA]</scope>
    <source>
        <strain evidence="1 2">B4P</strain>
    </source>
</reference>
<sequence length="54" mass="5935">MSMQGDIDVRETTEWTEALAGVVENVGPERAHYLIETLIATARQEGVNIPYSAT</sequence>
<feature type="non-terminal residue" evidence="1">
    <location>
        <position position="54"/>
    </location>
</feature>
<organism evidence="1 2">
    <name type="scientific">Thauera phenylacetica B4P</name>
    <dbReference type="NCBI Taxonomy" id="1234382"/>
    <lineage>
        <taxon>Bacteria</taxon>
        <taxon>Pseudomonadati</taxon>
        <taxon>Pseudomonadota</taxon>
        <taxon>Betaproteobacteria</taxon>
        <taxon>Rhodocyclales</taxon>
        <taxon>Zoogloeaceae</taxon>
        <taxon>Thauera</taxon>
    </lineage>
</organism>
<name>N6ZQ04_9RHOO</name>
<comment type="caution">
    <text evidence="1">The sequence shown here is derived from an EMBL/GenBank/DDBJ whole genome shotgun (WGS) entry which is preliminary data.</text>
</comment>
<dbReference type="EMBL" id="AMXF01000095">
    <property type="protein sequence ID" value="ENO96607.1"/>
    <property type="molecule type" value="Genomic_DNA"/>
</dbReference>
<dbReference type="AlphaFoldDB" id="N6ZQ04"/>
<evidence type="ECO:0000313" key="1">
    <source>
        <dbReference type="EMBL" id="ENO96607.1"/>
    </source>
</evidence>
<dbReference type="Proteomes" id="UP000013047">
    <property type="component" value="Unassembled WGS sequence"/>
</dbReference>
<protein>
    <submittedName>
        <fullName evidence="1">Pyruvate dehydrogenase subunit E1</fullName>
    </submittedName>
</protein>
<keyword evidence="1" id="KW-0670">Pyruvate</keyword>